<feature type="region of interest" description="Disordered" evidence="1">
    <location>
        <begin position="1"/>
        <end position="50"/>
    </location>
</feature>
<proteinExistence type="predicted"/>
<evidence type="ECO:0000313" key="2">
    <source>
        <dbReference type="EMBL" id="GAA0160090.1"/>
    </source>
</evidence>
<accession>A0AAV3Q822</accession>
<organism evidence="2 3">
    <name type="scientific">Lithospermum erythrorhizon</name>
    <name type="common">Purple gromwell</name>
    <name type="synonym">Lithospermum officinale var. erythrorhizon</name>
    <dbReference type="NCBI Taxonomy" id="34254"/>
    <lineage>
        <taxon>Eukaryota</taxon>
        <taxon>Viridiplantae</taxon>
        <taxon>Streptophyta</taxon>
        <taxon>Embryophyta</taxon>
        <taxon>Tracheophyta</taxon>
        <taxon>Spermatophyta</taxon>
        <taxon>Magnoliopsida</taxon>
        <taxon>eudicotyledons</taxon>
        <taxon>Gunneridae</taxon>
        <taxon>Pentapetalae</taxon>
        <taxon>asterids</taxon>
        <taxon>lamiids</taxon>
        <taxon>Boraginales</taxon>
        <taxon>Boraginaceae</taxon>
        <taxon>Boraginoideae</taxon>
        <taxon>Lithospermeae</taxon>
        <taxon>Lithospermum</taxon>
    </lineage>
</organism>
<feature type="compositionally biased region" description="Basic residues" evidence="1">
    <location>
        <begin position="12"/>
        <end position="24"/>
    </location>
</feature>
<dbReference type="Proteomes" id="UP001454036">
    <property type="component" value="Unassembled WGS sequence"/>
</dbReference>
<name>A0AAV3Q822_LITER</name>
<dbReference type="EMBL" id="BAABME010020326">
    <property type="protein sequence ID" value="GAA0160090.1"/>
    <property type="molecule type" value="Genomic_DNA"/>
</dbReference>
<comment type="caution">
    <text evidence="2">The sequence shown here is derived from an EMBL/GenBank/DDBJ whole genome shotgun (WGS) entry which is preliminary data.</text>
</comment>
<feature type="compositionally biased region" description="Basic and acidic residues" evidence="1">
    <location>
        <begin position="1"/>
        <end position="11"/>
    </location>
</feature>
<gene>
    <name evidence="2" type="ORF">LIER_38973</name>
</gene>
<evidence type="ECO:0000256" key="1">
    <source>
        <dbReference type="SAM" id="MobiDB-lite"/>
    </source>
</evidence>
<sequence length="78" mass="8832">MDKNISKEIKHQYHHSPHLPRGHHHAELHYRHLNSPLYQPKEGASHTTASPKQLAIVGRSPVEPLDPEIAAQILPKKS</sequence>
<evidence type="ECO:0000313" key="3">
    <source>
        <dbReference type="Proteomes" id="UP001454036"/>
    </source>
</evidence>
<dbReference type="AlphaFoldDB" id="A0AAV3Q822"/>
<keyword evidence="3" id="KW-1185">Reference proteome</keyword>
<reference evidence="2 3" key="1">
    <citation type="submission" date="2024-01" db="EMBL/GenBank/DDBJ databases">
        <title>The complete chloroplast genome sequence of Lithospermum erythrorhizon: insights into the phylogenetic relationship among Boraginaceae species and the maternal lineages of purple gromwells.</title>
        <authorList>
            <person name="Okada T."/>
            <person name="Watanabe K."/>
        </authorList>
    </citation>
    <scope>NUCLEOTIDE SEQUENCE [LARGE SCALE GENOMIC DNA]</scope>
</reference>
<protein>
    <submittedName>
        <fullName evidence="2">Uncharacterized protein</fullName>
    </submittedName>
</protein>